<organism evidence="1 2">
    <name type="scientific">Eimeria tenella</name>
    <name type="common">Coccidian parasite</name>
    <dbReference type="NCBI Taxonomy" id="5802"/>
    <lineage>
        <taxon>Eukaryota</taxon>
        <taxon>Sar</taxon>
        <taxon>Alveolata</taxon>
        <taxon>Apicomplexa</taxon>
        <taxon>Conoidasida</taxon>
        <taxon>Coccidia</taxon>
        <taxon>Eucoccidiorida</taxon>
        <taxon>Eimeriorina</taxon>
        <taxon>Eimeriidae</taxon>
        <taxon>Eimeria</taxon>
    </lineage>
</organism>
<reference evidence="1" key="1">
    <citation type="submission" date="2013-10" db="EMBL/GenBank/DDBJ databases">
        <title>Genomic analysis of the causative agents of coccidiosis in chickens.</title>
        <authorList>
            <person name="Reid A.J."/>
            <person name="Blake D."/>
            <person name="Billington K."/>
            <person name="Browne H."/>
            <person name="Dunn M."/>
            <person name="Hung S."/>
            <person name="Kawahara F."/>
            <person name="Miranda-Saavedra D."/>
            <person name="Mourier T."/>
            <person name="Nagra H."/>
            <person name="Otto T.D."/>
            <person name="Rawlings N."/>
            <person name="Sanchez A."/>
            <person name="Sanders M."/>
            <person name="Subramaniam C."/>
            <person name="Tay Y."/>
            <person name="Dear P."/>
            <person name="Doerig C."/>
            <person name="Gruber A."/>
            <person name="Parkinson J."/>
            <person name="Shirley M."/>
            <person name="Wan K.L."/>
            <person name="Berriman M."/>
            <person name="Tomley F."/>
            <person name="Pain A."/>
        </authorList>
    </citation>
    <scope>NUCLEOTIDE SEQUENCE [LARGE SCALE GENOMIC DNA]</scope>
    <source>
        <strain evidence="1">Houghton</strain>
    </source>
</reference>
<proteinExistence type="predicted"/>
<accession>U6L286</accession>
<dbReference type="RefSeq" id="XP_013232630.1">
    <property type="nucleotide sequence ID" value="XM_013377176.1"/>
</dbReference>
<evidence type="ECO:0000313" key="2">
    <source>
        <dbReference type="Proteomes" id="UP000030747"/>
    </source>
</evidence>
<name>U6L286_EIMTE</name>
<dbReference type="VEuPathDB" id="ToxoDB:ETH_00022420"/>
<gene>
    <name evidence="1" type="ORF">ETH_00022420</name>
</gene>
<evidence type="ECO:0000313" key="1">
    <source>
        <dbReference type="EMBL" id="CDJ41880.1"/>
    </source>
</evidence>
<dbReference type="Proteomes" id="UP000030747">
    <property type="component" value="Unassembled WGS sequence"/>
</dbReference>
<reference evidence="1" key="2">
    <citation type="submission" date="2013-10" db="EMBL/GenBank/DDBJ databases">
        <authorList>
            <person name="Aslett M."/>
        </authorList>
    </citation>
    <scope>NUCLEOTIDE SEQUENCE [LARGE SCALE GENOMIC DNA]</scope>
    <source>
        <strain evidence="1">Houghton</strain>
    </source>
</reference>
<protein>
    <submittedName>
        <fullName evidence="1">Uncharacterized protein</fullName>
    </submittedName>
</protein>
<sequence>MARNGLSVLFTERTQMITLDAKKYGSALCHRFADGWDRPIGPVPCISVPRRRFSRRKCASCLLKRSEGVKGSLSPQPTAPHTSCIILLSFPQRVPKALAVILSFALRGIRSASDPLAALRSSLSSLLLREGAVFFRETCKLADAIQFAPLPSTLSGLSTPV</sequence>
<dbReference type="AlphaFoldDB" id="U6L286"/>
<dbReference type="EMBL" id="HG675676">
    <property type="protein sequence ID" value="CDJ41880.1"/>
    <property type="molecule type" value="Genomic_DNA"/>
</dbReference>
<dbReference type="VEuPathDB" id="ToxoDB:ETH2_1434500"/>
<dbReference type="GeneID" id="25253596"/>
<keyword evidence="2" id="KW-1185">Reference proteome</keyword>